<dbReference type="AlphaFoldDB" id="A0A2K5BUN0"/>
<protein>
    <submittedName>
        <fullName evidence="2">Uncharacterized protein</fullName>
    </submittedName>
</protein>
<evidence type="ECO:0000313" key="2">
    <source>
        <dbReference type="Ensembl" id="ENSANAP00000000152.1"/>
    </source>
</evidence>
<name>A0A2K5BUN0_AOTNA</name>
<organism evidence="2 3">
    <name type="scientific">Aotus nancymaae</name>
    <name type="common">Ma's night monkey</name>
    <dbReference type="NCBI Taxonomy" id="37293"/>
    <lineage>
        <taxon>Eukaryota</taxon>
        <taxon>Metazoa</taxon>
        <taxon>Chordata</taxon>
        <taxon>Craniata</taxon>
        <taxon>Vertebrata</taxon>
        <taxon>Euteleostomi</taxon>
        <taxon>Mammalia</taxon>
        <taxon>Eutheria</taxon>
        <taxon>Euarchontoglires</taxon>
        <taxon>Primates</taxon>
        <taxon>Haplorrhini</taxon>
        <taxon>Platyrrhini</taxon>
        <taxon>Aotidae</taxon>
        <taxon>Aotus</taxon>
    </lineage>
</organism>
<reference evidence="2" key="2">
    <citation type="submission" date="2025-09" db="UniProtKB">
        <authorList>
            <consortium name="Ensembl"/>
        </authorList>
    </citation>
    <scope>IDENTIFICATION</scope>
</reference>
<dbReference type="Ensembl" id="ENSANAT00000001406.1">
    <property type="protein sequence ID" value="ENSANAP00000000152.1"/>
    <property type="gene ID" value="ENSANAG00000001366.1"/>
</dbReference>
<dbReference type="GeneTree" id="ENSGT00390000014574"/>
<sequence>MDLAQPSPPVVQLELSAMERQPDEHAPLNGAVRLDEAALPAEANKESPWSSCNKNVVGRCKLWMIVTSVFLGFIIVVIVGLCLAG</sequence>
<evidence type="ECO:0000313" key="3">
    <source>
        <dbReference type="Proteomes" id="UP000233020"/>
    </source>
</evidence>
<dbReference type="PANTHER" id="PTHR14636">
    <property type="entry name" value="TPA-INDUCED TRANSMEMBRANE PROTEIN"/>
    <property type="match status" value="1"/>
</dbReference>
<accession>A0A2K5BUN0</accession>
<dbReference type="PANTHER" id="PTHR14636:SF1">
    <property type="entry name" value="TPA-INDUCED TRANSMEMBRANE PROTEIN"/>
    <property type="match status" value="1"/>
</dbReference>
<evidence type="ECO:0000256" key="1">
    <source>
        <dbReference type="SAM" id="Phobius"/>
    </source>
</evidence>
<keyword evidence="1" id="KW-1133">Transmembrane helix</keyword>
<keyword evidence="1" id="KW-0812">Transmembrane</keyword>
<dbReference type="InterPro" id="IPR033223">
    <property type="entry name" value="TTMP"/>
</dbReference>
<keyword evidence="1" id="KW-0472">Membrane</keyword>
<feature type="transmembrane region" description="Helical" evidence="1">
    <location>
        <begin position="62"/>
        <end position="84"/>
    </location>
</feature>
<dbReference type="Proteomes" id="UP000233020">
    <property type="component" value="Unplaced"/>
</dbReference>
<dbReference type="STRING" id="37293.ENSANAP00000000152"/>
<reference evidence="2" key="1">
    <citation type="submission" date="2025-08" db="UniProtKB">
        <authorList>
            <consortium name="Ensembl"/>
        </authorList>
    </citation>
    <scope>IDENTIFICATION</scope>
</reference>
<keyword evidence="3" id="KW-1185">Reference proteome</keyword>
<proteinExistence type="predicted"/>